<evidence type="ECO:0008006" key="4">
    <source>
        <dbReference type="Google" id="ProtNLM"/>
    </source>
</evidence>
<feature type="region of interest" description="Disordered" evidence="1">
    <location>
        <begin position="117"/>
        <end position="145"/>
    </location>
</feature>
<keyword evidence="3" id="KW-1185">Reference proteome</keyword>
<gene>
    <name evidence="2" type="ORF">GCM10020221_27650</name>
</gene>
<evidence type="ECO:0000313" key="3">
    <source>
        <dbReference type="Proteomes" id="UP001501102"/>
    </source>
</evidence>
<dbReference type="RefSeq" id="WP_344963454.1">
    <property type="nucleotide sequence ID" value="NZ_BAAAXZ010000105.1"/>
</dbReference>
<protein>
    <recommendedName>
        <fullName evidence="4">Helix-turn-helix domain-containing protein</fullName>
    </recommendedName>
</protein>
<organism evidence="2 3">
    <name type="scientific">Streptomyces thioluteus</name>
    <dbReference type="NCBI Taxonomy" id="66431"/>
    <lineage>
        <taxon>Bacteria</taxon>
        <taxon>Bacillati</taxon>
        <taxon>Actinomycetota</taxon>
        <taxon>Actinomycetes</taxon>
        <taxon>Kitasatosporales</taxon>
        <taxon>Streptomycetaceae</taxon>
        <taxon>Streptomyces</taxon>
    </lineage>
</organism>
<accession>A0ABN3WYC2</accession>
<dbReference type="Proteomes" id="UP001501102">
    <property type="component" value="Unassembled WGS sequence"/>
</dbReference>
<comment type="caution">
    <text evidence="2">The sequence shown here is derived from an EMBL/GenBank/DDBJ whole genome shotgun (WGS) entry which is preliminary data.</text>
</comment>
<dbReference type="EMBL" id="BAAAXZ010000105">
    <property type="protein sequence ID" value="GAA2930348.1"/>
    <property type="molecule type" value="Genomic_DNA"/>
</dbReference>
<evidence type="ECO:0000313" key="2">
    <source>
        <dbReference type="EMBL" id="GAA2930348.1"/>
    </source>
</evidence>
<reference evidence="2 3" key="1">
    <citation type="journal article" date="2019" name="Int. J. Syst. Evol. Microbiol.">
        <title>The Global Catalogue of Microorganisms (GCM) 10K type strain sequencing project: providing services to taxonomists for standard genome sequencing and annotation.</title>
        <authorList>
            <consortium name="The Broad Institute Genomics Platform"/>
            <consortium name="The Broad Institute Genome Sequencing Center for Infectious Disease"/>
            <person name="Wu L."/>
            <person name="Ma J."/>
        </authorList>
    </citation>
    <scope>NUCLEOTIDE SEQUENCE [LARGE SCALE GENOMIC DNA]</scope>
    <source>
        <strain evidence="2 3">JCM 4087</strain>
    </source>
</reference>
<sequence length="303" mass="33263">MLRHVIAPEGRFTQVPNDIIRHPRLSSDAVRLLLFLLSLPDTERLSFSEAAARAGIKNAAFQRAKSQLKAEGYAHEWRSQGPDGRWMTTQLVANQPLTAEEARAIRDGDVQPTAVKPAVGGPTPRPVGHHPKTNTVKNTSPPPVPPTPRQLIPDDLVEHAALVLASVSHTERKLRLTGRELKELAPLAADWLLRGATGRDLREELRNGLPEPVHHAAALIRDRLTRKLPEPPPIRPTTPPQPRVAQMRECEGDHTQALLFRPLGDETLCLECRVERAEKGAAAAQSATPALFATSSARLRNSL</sequence>
<proteinExistence type="predicted"/>
<name>A0ABN3WYC2_STRTU</name>
<evidence type="ECO:0000256" key="1">
    <source>
        <dbReference type="SAM" id="MobiDB-lite"/>
    </source>
</evidence>